<gene>
    <name evidence="1" type="ORF">LSAA_8303</name>
</gene>
<protein>
    <submittedName>
        <fullName evidence="1">(salmon louse) hypothetical protein</fullName>
    </submittedName>
</protein>
<proteinExistence type="predicted"/>
<keyword evidence="2" id="KW-1185">Reference proteome</keyword>
<dbReference type="EMBL" id="HG994583">
    <property type="protein sequence ID" value="CAF2923377.1"/>
    <property type="molecule type" value="Genomic_DNA"/>
</dbReference>
<organism evidence="1 2">
    <name type="scientific">Lepeophtheirus salmonis</name>
    <name type="common">Salmon louse</name>
    <name type="synonym">Caligus salmonis</name>
    <dbReference type="NCBI Taxonomy" id="72036"/>
    <lineage>
        <taxon>Eukaryota</taxon>
        <taxon>Metazoa</taxon>
        <taxon>Ecdysozoa</taxon>
        <taxon>Arthropoda</taxon>
        <taxon>Crustacea</taxon>
        <taxon>Multicrustacea</taxon>
        <taxon>Hexanauplia</taxon>
        <taxon>Copepoda</taxon>
        <taxon>Siphonostomatoida</taxon>
        <taxon>Caligidae</taxon>
        <taxon>Lepeophtheirus</taxon>
    </lineage>
</organism>
<evidence type="ECO:0000313" key="2">
    <source>
        <dbReference type="Proteomes" id="UP000675881"/>
    </source>
</evidence>
<name>A0A7R8CT79_LEPSM</name>
<dbReference type="AlphaFoldDB" id="A0A7R8CT79"/>
<reference evidence="1" key="1">
    <citation type="submission" date="2021-02" db="EMBL/GenBank/DDBJ databases">
        <authorList>
            <person name="Bekaert M."/>
        </authorList>
    </citation>
    <scope>NUCLEOTIDE SEQUENCE</scope>
    <source>
        <strain evidence="1">IoA-00</strain>
    </source>
</reference>
<accession>A0A7R8CT79</accession>
<dbReference type="Proteomes" id="UP000675881">
    <property type="component" value="Chromosome 4"/>
</dbReference>
<evidence type="ECO:0000313" key="1">
    <source>
        <dbReference type="EMBL" id="CAF2923377.1"/>
    </source>
</evidence>
<sequence length="106" mass="12170">METRDKDTSLIYVEWILDLAFLTDVREKINKLDLQLQCNVKKICDMLSIMKAFSIKTVIAHLASEKQKISALLFCRKYAGQSERSIQRFKCVQVLQPLIKACTGVC</sequence>